<dbReference type="InterPro" id="IPR054613">
    <property type="entry name" value="Peptidase_S78_dom"/>
</dbReference>
<evidence type="ECO:0000256" key="1">
    <source>
        <dbReference type="ARBA" id="ARBA00022612"/>
    </source>
</evidence>
<accession>A0A1G6G7L6</accession>
<evidence type="ECO:0000256" key="2">
    <source>
        <dbReference type="ARBA" id="ARBA00022670"/>
    </source>
</evidence>
<name>A0A1G6G7L6_BACOV</name>
<dbReference type="GO" id="GO:0008233">
    <property type="term" value="F:peptidase activity"/>
    <property type="evidence" value="ECO:0007669"/>
    <property type="project" value="UniProtKB-KW"/>
</dbReference>
<keyword evidence="2" id="KW-0645">Protease</keyword>
<proteinExistence type="predicted"/>
<reference evidence="5 6" key="1">
    <citation type="submission" date="2016-10" db="EMBL/GenBank/DDBJ databases">
        <authorList>
            <person name="de Groot N.N."/>
        </authorList>
    </citation>
    <scope>NUCLEOTIDE SEQUENCE [LARGE SCALE GENOMIC DNA]</scope>
    <source>
        <strain evidence="5 6">NLAE-zl-C500</strain>
    </source>
</reference>
<evidence type="ECO:0000259" key="4">
    <source>
        <dbReference type="Pfam" id="PF04586"/>
    </source>
</evidence>
<protein>
    <recommendedName>
        <fullName evidence="4">Prohead serine protease domain-containing protein</fullName>
    </recommendedName>
</protein>
<keyword evidence="1" id="KW-1188">Viral release from host cell</keyword>
<dbReference type="Pfam" id="PF04586">
    <property type="entry name" value="Peptidase_S78"/>
    <property type="match status" value="1"/>
</dbReference>
<dbReference type="EMBL" id="FMYE01000018">
    <property type="protein sequence ID" value="SDB77186.1"/>
    <property type="molecule type" value="Genomic_DNA"/>
</dbReference>
<organism evidence="5 6">
    <name type="scientific">Bacteroides ovatus</name>
    <dbReference type="NCBI Taxonomy" id="28116"/>
    <lineage>
        <taxon>Bacteria</taxon>
        <taxon>Pseudomonadati</taxon>
        <taxon>Bacteroidota</taxon>
        <taxon>Bacteroidia</taxon>
        <taxon>Bacteroidales</taxon>
        <taxon>Bacteroidaceae</taxon>
        <taxon>Bacteroides</taxon>
    </lineage>
</organism>
<evidence type="ECO:0000313" key="5">
    <source>
        <dbReference type="EMBL" id="SDB77186.1"/>
    </source>
</evidence>
<gene>
    <name evidence="5" type="ORF">SAMN05192581_101853</name>
</gene>
<evidence type="ECO:0000313" key="6">
    <source>
        <dbReference type="Proteomes" id="UP000183670"/>
    </source>
</evidence>
<dbReference type="InterPro" id="IPR006433">
    <property type="entry name" value="Prohead_protease"/>
</dbReference>
<dbReference type="RefSeq" id="WP_074558177.1">
    <property type="nucleotide sequence ID" value="NZ_FMYE01000018.1"/>
</dbReference>
<feature type="domain" description="Prohead serine protease" evidence="4">
    <location>
        <begin position="20"/>
        <end position="167"/>
    </location>
</feature>
<dbReference type="GO" id="GO:0006508">
    <property type="term" value="P:proteolysis"/>
    <property type="evidence" value="ECO:0007669"/>
    <property type="project" value="UniProtKB-KW"/>
</dbReference>
<dbReference type="Proteomes" id="UP000183670">
    <property type="component" value="Unassembled WGS sequence"/>
</dbReference>
<sequence length="197" mass="22583">MDEKREIRNTSFQVQLTGDTEEKRTVEGYALLFNTPSDGLPFEEVIERGALDGVIEKSDVFALLNHNQTRGILARSKEGTGSLFLSVDDKGLKYRFEAPKTALGEELLENLRRGEIDQSSFCFDVEKDTWEKKNDGTWKRTVHKIGNLYDASPVYNAAYSKTSVYLRGKEQVEEELRKKEQTVPEEYYQSIEKSLNL</sequence>
<dbReference type="NCBIfam" id="TIGR01543">
    <property type="entry name" value="proheadase_HK97"/>
    <property type="match status" value="1"/>
</dbReference>
<dbReference type="AlphaFoldDB" id="A0A1G6G7L6"/>
<keyword evidence="3" id="KW-0378">Hydrolase</keyword>
<evidence type="ECO:0000256" key="3">
    <source>
        <dbReference type="ARBA" id="ARBA00022801"/>
    </source>
</evidence>